<keyword evidence="2" id="KW-1185">Reference proteome</keyword>
<evidence type="ECO:0000313" key="2">
    <source>
        <dbReference type="Proteomes" id="UP000094819"/>
    </source>
</evidence>
<name>A0A1E3K3I7_9TREE</name>
<dbReference type="RefSeq" id="XP_019035078.1">
    <property type="nucleotide sequence ID" value="XM_019173352.1"/>
</dbReference>
<dbReference type="Proteomes" id="UP000094819">
    <property type="component" value="Unassembled WGS sequence"/>
</dbReference>
<accession>A0A1E3K3I7</accession>
<gene>
    <name evidence="1" type="ORF">L198_01182</name>
</gene>
<dbReference type="AlphaFoldDB" id="A0A1E3K3I7"/>
<comment type="caution">
    <text evidence="1">The sequence shown here is derived from an EMBL/GenBank/DDBJ whole genome shotgun (WGS) entry which is preliminary data.</text>
</comment>
<proteinExistence type="predicted"/>
<reference evidence="1 2" key="1">
    <citation type="submission" date="2016-06" db="EMBL/GenBank/DDBJ databases">
        <title>Evolution of pathogenesis and genome organization in the Tremellales.</title>
        <authorList>
            <person name="Cuomo C."/>
            <person name="Litvintseva A."/>
            <person name="Heitman J."/>
            <person name="Chen Y."/>
            <person name="Sun S."/>
            <person name="Springer D."/>
            <person name="Dromer F."/>
            <person name="Young S."/>
            <person name="Zeng Q."/>
            <person name="Chapman S."/>
            <person name="Gujja S."/>
            <person name="Saif S."/>
            <person name="Birren B."/>
        </authorList>
    </citation>
    <scope>NUCLEOTIDE SEQUENCE [LARGE SCALE GENOMIC DNA]</scope>
    <source>
        <strain evidence="1 2">CBS 7118</strain>
    </source>
</reference>
<sequence length="93" mass="10783">MSLMEKSRIPNPQFVQFMISNGLSCSGPDVSRIPNYAQKELLRKMFESVCAVWRVRRQWGRYPPGGIMVYQADGLCDACEARYFATLMRARHY</sequence>
<dbReference type="OrthoDB" id="10277295at2759"/>
<dbReference type="GeneID" id="30190395"/>
<dbReference type="EMBL" id="AWGH01000002">
    <property type="protein sequence ID" value="ODO07601.1"/>
    <property type="molecule type" value="Genomic_DNA"/>
</dbReference>
<organism evidence="1 2">
    <name type="scientific">Cryptococcus wingfieldii CBS 7118</name>
    <dbReference type="NCBI Taxonomy" id="1295528"/>
    <lineage>
        <taxon>Eukaryota</taxon>
        <taxon>Fungi</taxon>
        <taxon>Dikarya</taxon>
        <taxon>Basidiomycota</taxon>
        <taxon>Agaricomycotina</taxon>
        <taxon>Tremellomycetes</taxon>
        <taxon>Tremellales</taxon>
        <taxon>Cryptococcaceae</taxon>
        <taxon>Cryptococcus</taxon>
    </lineage>
</organism>
<evidence type="ECO:0000313" key="1">
    <source>
        <dbReference type="EMBL" id="ODO07601.1"/>
    </source>
</evidence>
<protein>
    <submittedName>
        <fullName evidence="1">Uncharacterized protein</fullName>
    </submittedName>
</protein>